<sequence length="118" mass="12312">MKFLSSSALAVALLAGHGLANCHVGAANGSNSFLDLDIISACSLGPNSVYSCGHGTKVQHKFNYVHLAAGTQDSTIAVACSSGPHDVQIYWCSKYDATDFELPSNCGNILSVNVVVEH</sequence>
<gene>
    <name evidence="2" type="ORF">E4U43_006320</name>
</gene>
<evidence type="ECO:0000313" key="3">
    <source>
        <dbReference type="Proteomes" id="UP000748025"/>
    </source>
</evidence>
<protein>
    <submittedName>
        <fullName evidence="2">Uncharacterized protein</fullName>
    </submittedName>
</protein>
<organism evidence="2 3">
    <name type="scientific">Claviceps pusilla</name>
    <dbReference type="NCBI Taxonomy" id="123648"/>
    <lineage>
        <taxon>Eukaryota</taxon>
        <taxon>Fungi</taxon>
        <taxon>Dikarya</taxon>
        <taxon>Ascomycota</taxon>
        <taxon>Pezizomycotina</taxon>
        <taxon>Sordariomycetes</taxon>
        <taxon>Hypocreomycetidae</taxon>
        <taxon>Hypocreales</taxon>
        <taxon>Clavicipitaceae</taxon>
        <taxon>Claviceps</taxon>
    </lineage>
</organism>
<evidence type="ECO:0000313" key="2">
    <source>
        <dbReference type="EMBL" id="KAG6014640.1"/>
    </source>
</evidence>
<accession>A0A9P7T2C3</accession>
<reference evidence="2" key="1">
    <citation type="journal article" date="2020" name="bioRxiv">
        <title>Whole genome comparisons of ergot fungi reveals the divergence and evolution of species within the genus Claviceps are the result of varying mechanisms driving genome evolution and host range expansion.</title>
        <authorList>
            <person name="Wyka S.A."/>
            <person name="Mondo S.J."/>
            <person name="Liu M."/>
            <person name="Dettman J."/>
            <person name="Nalam V."/>
            <person name="Broders K.D."/>
        </authorList>
    </citation>
    <scope>NUCLEOTIDE SEQUENCE</scope>
    <source>
        <strain evidence="2">CCC 602</strain>
    </source>
</reference>
<keyword evidence="1" id="KW-0732">Signal</keyword>
<keyword evidence="3" id="KW-1185">Reference proteome</keyword>
<dbReference type="Proteomes" id="UP000748025">
    <property type="component" value="Unassembled WGS sequence"/>
</dbReference>
<dbReference type="EMBL" id="SRPW01000435">
    <property type="protein sequence ID" value="KAG6014640.1"/>
    <property type="molecule type" value="Genomic_DNA"/>
</dbReference>
<dbReference type="AlphaFoldDB" id="A0A9P7T2C3"/>
<comment type="caution">
    <text evidence="2">The sequence shown here is derived from an EMBL/GenBank/DDBJ whole genome shotgun (WGS) entry which is preliminary data.</text>
</comment>
<proteinExistence type="predicted"/>
<evidence type="ECO:0000256" key="1">
    <source>
        <dbReference type="SAM" id="SignalP"/>
    </source>
</evidence>
<name>A0A9P7T2C3_9HYPO</name>
<feature type="signal peptide" evidence="1">
    <location>
        <begin position="1"/>
        <end position="20"/>
    </location>
</feature>
<feature type="chain" id="PRO_5040475130" evidence="1">
    <location>
        <begin position="21"/>
        <end position="118"/>
    </location>
</feature>